<dbReference type="InterPro" id="IPR036397">
    <property type="entry name" value="RNaseH_sf"/>
</dbReference>
<evidence type="ECO:0000256" key="1">
    <source>
        <dbReference type="SAM" id="MobiDB-lite"/>
    </source>
</evidence>
<dbReference type="SUPFAM" id="SSF53098">
    <property type="entry name" value="Ribonuclease H-like"/>
    <property type="match status" value="1"/>
</dbReference>
<protein>
    <recommendedName>
        <fullName evidence="4">Tf2-9</fullName>
    </recommendedName>
</protein>
<keyword evidence="3" id="KW-1185">Reference proteome</keyword>
<evidence type="ECO:0000313" key="2">
    <source>
        <dbReference type="EMBL" id="RDY09532.1"/>
    </source>
</evidence>
<feature type="region of interest" description="Disordered" evidence="1">
    <location>
        <begin position="159"/>
        <end position="185"/>
    </location>
</feature>
<dbReference type="EMBL" id="QJKJ01001030">
    <property type="protein sequence ID" value="RDY09532.1"/>
    <property type="molecule type" value="Genomic_DNA"/>
</dbReference>
<dbReference type="GO" id="GO:0003676">
    <property type="term" value="F:nucleic acid binding"/>
    <property type="evidence" value="ECO:0007669"/>
    <property type="project" value="InterPro"/>
</dbReference>
<dbReference type="Proteomes" id="UP000257109">
    <property type="component" value="Unassembled WGS sequence"/>
</dbReference>
<accession>A0A371I3C4</accession>
<evidence type="ECO:0000313" key="3">
    <source>
        <dbReference type="Proteomes" id="UP000257109"/>
    </source>
</evidence>
<feature type="non-terminal residue" evidence="2">
    <location>
        <position position="1"/>
    </location>
</feature>
<proteinExistence type="predicted"/>
<evidence type="ECO:0008006" key="4">
    <source>
        <dbReference type="Google" id="ProtNLM"/>
    </source>
</evidence>
<dbReference type="Gene3D" id="3.30.420.10">
    <property type="entry name" value="Ribonuclease H-like superfamily/Ribonuclease H"/>
    <property type="match status" value="1"/>
</dbReference>
<organism evidence="2 3">
    <name type="scientific">Mucuna pruriens</name>
    <name type="common">Velvet bean</name>
    <name type="synonym">Dolichos pruriens</name>
    <dbReference type="NCBI Taxonomy" id="157652"/>
    <lineage>
        <taxon>Eukaryota</taxon>
        <taxon>Viridiplantae</taxon>
        <taxon>Streptophyta</taxon>
        <taxon>Embryophyta</taxon>
        <taxon>Tracheophyta</taxon>
        <taxon>Spermatophyta</taxon>
        <taxon>Magnoliopsida</taxon>
        <taxon>eudicotyledons</taxon>
        <taxon>Gunneridae</taxon>
        <taxon>Pentapetalae</taxon>
        <taxon>rosids</taxon>
        <taxon>fabids</taxon>
        <taxon>Fabales</taxon>
        <taxon>Fabaceae</taxon>
        <taxon>Papilionoideae</taxon>
        <taxon>50 kb inversion clade</taxon>
        <taxon>NPAAA clade</taxon>
        <taxon>indigoferoid/millettioid clade</taxon>
        <taxon>Phaseoleae</taxon>
        <taxon>Mucuna</taxon>
    </lineage>
</organism>
<dbReference type="PANTHER" id="PTHR37984">
    <property type="entry name" value="PROTEIN CBG26694"/>
    <property type="match status" value="1"/>
</dbReference>
<comment type="caution">
    <text evidence="2">The sequence shown here is derived from an EMBL/GenBank/DDBJ whole genome shotgun (WGS) entry which is preliminary data.</text>
</comment>
<reference evidence="2" key="1">
    <citation type="submission" date="2018-05" db="EMBL/GenBank/DDBJ databases">
        <title>Draft genome of Mucuna pruriens seed.</title>
        <authorList>
            <person name="Nnadi N.E."/>
            <person name="Vos R."/>
            <person name="Hasami M.H."/>
            <person name="Devisetty U.K."/>
            <person name="Aguiy J.C."/>
        </authorList>
    </citation>
    <scope>NUCLEOTIDE SEQUENCE [LARGE SCALE GENOMIC DNA]</scope>
    <source>
        <strain evidence="2">JCA_2017</strain>
    </source>
</reference>
<dbReference type="InterPro" id="IPR050951">
    <property type="entry name" value="Retrovirus_Pol_polyprotein"/>
</dbReference>
<dbReference type="InterPro" id="IPR012337">
    <property type="entry name" value="RNaseH-like_sf"/>
</dbReference>
<feature type="compositionally biased region" description="Basic and acidic residues" evidence="1">
    <location>
        <begin position="167"/>
        <end position="177"/>
    </location>
</feature>
<name>A0A371I3C4_MUCPR</name>
<sequence>MIEPLHLVMLPWPFHKWDYFTKWIEVESITTISVERVRLYWKRLICCFGLSTVIVSDNETQFASRYLFTLVEHSQTNSQAESPNKVILRGLRRRLEEEKGRWIEELPQVLWSYHITPHSTTHETHFRLTFDTKAMILVEIKEPYPRTALFHMPRIKKKYGSMRPKHAQQDDMIRRSPPDSLKVKT</sequence>
<dbReference type="OrthoDB" id="1739513at2759"/>
<gene>
    <name evidence="2" type="ORF">CR513_06089</name>
</gene>
<dbReference type="AlphaFoldDB" id="A0A371I3C4"/>
<dbReference type="PANTHER" id="PTHR37984:SF5">
    <property type="entry name" value="PROTEIN NYNRIN-LIKE"/>
    <property type="match status" value="1"/>
</dbReference>